<dbReference type="AlphaFoldDB" id="A0AAU7V593"/>
<evidence type="ECO:0000313" key="2">
    <source>
        <dbReference type="EMBL" id="XBW07469.1"/>
    </source>
</evidence>
<dbReference type="GO" id="GO:0016491">
    <property type="term" value="F:oxidoreductase activity"/>
    <property type="evidence" value="ECO:0007669"/>
    <property type="project" value="InterPro"/>
</dbReference>
<dbReference type="Gene3D" id="2.40.30.10">
    <property type="entry name" value="Translation factors"/>
    <property type="match status" value="1"/>
</dbReference>
<gene>
    <name evidence="2" type="ORF">SAC06_07425</name>
</gene>
<dbReference type="KEGG" id="sapp:SAC06_07425"/>
<protein>
    <submittedName>
        <fullName evidence="2">Siderophore-interacting protein</fullName>
    </submittedName>
</protein>
<dbReference type="PANTHER" id="PTHR30157">
    <property type="entry name" value="FERRIC REDUCTASE, NADPH-DEPENDENT"/>
    <property type="match status" value="1"/>
</dbReference>
<dbReference type="Gene3D" id="3.40.50.80">
    <property type="entry name" value="Nucleotide-binding domain of ferredoxin-NADP reductase (FNR) module"/>
    <property type="match status" value="1"/>
</dbReference>
<accession>A0AAU7V593</accession>
<dbReference type="PROSITE" id="PS51384">
    <property type="entry name" value="FAD_FR"/>
    <property type="match status" value="1"/>
</dbReference>
<dbReference type="InterPro" id="IPR007037">
    <property type="entry name" value="SIP_rossman_dom"/>
</dbReference>
<dbReference type="InterPro" id="IPR017938">
    <property type="entry name" value="Riboflavin_synthase-like_b-brl"/>
</dbReference>
<dbReference type="Pfam" id="PF08021">
    <property type="entry name" value="FAD_binding_9"/>
    <property type="match status" value="1"/>
</dbReference>
<dbReference type="RefSeq" id="WP_350257675.1">
    <property type="nucleotide sequence ID" value="NZ_CP138335.1"/>
</dbReference>
<sequence length="270" mass="29160">MSKSLAQAGPFARERVLYPLTARSVHVRQTSRPAPHFIRLTVAGADLEGMKAHGPGDHLRVFFPDPASGILNAPSTGPDGLIPPPAPGLHRDFTPLHLRTGADGVPELDLDFFLHHHPGPAAQFATRAEPGDRLVLVGPRGSITAPPGAERLVCFVDETALPATARWLQLTPPSTAVEVYTRADRWVETYLADNGGRGERVHPLVTDLVSAARAAHLGRSTYVFAAGEASELATLRRFILKELGLAGEQCDFSGYWKRGVSEYDHHAPLD</sequence>
<name>A0AAU7V593_9ACTO</name>
<dbReference type="Pfam" id="PF04954">
    <property type="entry name" value="SIP"/>
    <property type="match status" value="1"/>
</dbReference>
<reference evidence="2" key="1">
    <citation type="submission" date="2023-11" db="EMBL/GenBank/DDBJ databases">
        <title>Scrofimicrobium hongkongense sp. nov., isolated from a patient with peritonitis.</title>
        <authorList>
            <person name="Lao H.Y."/>
            <person name="Wong A.Y.P."/>
            <person name="Ng T.L."/>
            <person name="Wong R.Y.L."/>
            <person name="Yau M.C.Y."/>
            <person name="Lam J.Y.W."/>
            <person name="Siu G.K.H."/>
        </authorList>
    </citation>
    <scope>NUCLEOTIDE SEQUENCE</scope>
    <source>
        <strain evidence="2">R131</strain>
    </source>
</reference>
<organism evidence="2">
    <name type="scientific">Scrofimicrobium appendicitidis</name>
    <dbReference type="NCBI Taxonomy" id="3079930"/>
    <lineage>
        <taxon>Bacteria</taxon>
        <taxon>Bacillati</taxon>
        <taxon>Actinomycetota</taxon>
        <taxon>Actinomycetes</taxon>
        <taxon>Actinomycetales</taxon>
        <taxon>Actinomycetaceae</taxon>
        <taxon>Scrofimicrobium</taxon>
    </lineage>
</organism>
<dbReference type="SUPFAM" id="SSF63380">
    <property type="entry name" value="Riboflavin synthase domain-like"/>
    <property type="match status" value="1"/>
</dbReference>
<proteinExistence type="predicted"/>
<dbReference type="InterPro" id="IPR017927">
    <property type="entry name" value="FAD-bd_FR_type"/>
</dbReference>
<dbReference type="PANTHER" id="PTHR30157:SF0">
    <property type="entry name" value="NADPH-DEPENDENT FERRIC-CHELATE REDUCTASE"/>
    <property type="match status" value="1"/>
</dbReference>
<evidence type="ECO:0000259" key="1">
    <source>
        <dbReference type="PROSITE" id="PS51384"/>
    </source>
</evidence>
<dbReference type="InterPro" id="IPR039261">
    <property type="entry name" value="FNR_nucleotide-bd"/>
</dbReference>
<dbReference type="EMBL" id="CP138335">
    <property type="protein sequence ID" value="XBW07469.1"/>
    <property type="molecule type" value="Genomic_DNA"/>
</dbReference>
<dbReference type="InterPro" id="IPR039374">
    <property type="entry name" value="SIP_fam"/>
</dbReference>
<feature type="domain" description="FAD-binding FR-type" evidence="1">
    <location>
        <begin position="17"/>
        <end position="146"/>
    </location>
</feature>
<dbReference type="InterPro" id="IPR013113">
    <property type="entry name" value="SIP_FAD-bd"/>
</dbReference>
<dbReference type="CDD" id="cd06193">
    <property type="entry name" value="siderophore_interacting"/>
    <property type="match status" value="1"/>
</dbReference>